<dbReference type="PANTHER" id="PTHR24220:SF86">
    <property type="entry name" value="ABC TRANSPORTER ABCH.1"/>
    <property type="match status" value="1"/>
</dbReference>
<comment type="caution">
    <text evidence="6">The sequence shown here is derived from an EMBL/GenBank/DDBJ whole genome shotgun (WGS) entry which is preliminary data.</text>
</comment>
<organism evidence="6 7">
    <name type="scientific">Eiseniibacteriota bacterium</name>
    <dbReference type="NCBI Taxonomy" id="2212470"/>
    <lineage>
        <taxon>Bacteria</taxon>
        <taxon>Candidatus Eiseniibacteriota</taxon>
    </lineage>
</organism>
<keyword evidence="1" id="KW-0813">Transport</keyword>
<gene>
    <name evidence="6" type="ORF">E6K73_06360</name>
</gene>
<dbReference type="InterPro" id="IPR017911">
    <property type="entry name" value="MacB-like_ATP-bd"/>
</dbReference>
<evidence type="ECO:0000259" key="5">
    <source>
        <dbReference type="PROSITE" id="PS50893"/>
    </source>
</evidence>
<dbReference type="AlphaFoldDB" id="A0A538SIM9"/>
<dbReference type="PROSITE" id="PS00211">
    <property type="entry name" value="ABC_TRANSPORTER_1"/>
    <property type="match status" value="1"/>
</dbReference>
<protein>
    <submittedName>
        <fullName evidence="6">ABC transporter ATP-binding protein</fullName>
    </submittedName>
</protein>
<dbReference type="FunFam" id="3.40.50.300:FF:000032">
    <property type="entry name" value="Export ABC transporter ATP-binding protein"/>
    <property type="match status" value="1"/>
</dbReference>
<proteinExistence type="predicted"/>
<dbReference type="EMBL" id="VBOT01000077">
    <property type="protein sequence ID" value="TMQ51232.1"/>
    <property type="molecule type" value="Genomic_DNA"/>
</dbReference>
<dbReference type="PANTHER" id="PTHR24220">
    <property type="entry name" value="IMPORT ATP-BINDING PROTEIN"/>
    <property type="match status" value="1"/>
</dbReference>
<evidence type="ECO:0000256" key="3">
    <source>
        <dbReference type="ARBA" id="ARBA00022840"/>
    </source>
</evidence>
<dbReference type="GO" id="GO:0016887">
    <property type="term" value="F:ATP hydrolysis activity"/>
    <property type="evidence" value="ECO:0007669"/>
    <property type="project" value="InterPro"/>
</dbReference>
<evidence type="ECO:0000256" key="1">
    <source>
        <dbReference type="ARBA" id="ARBA00022448"/>
    </source>
</evidence>
<dbReference type="InterPro" id="IPR003439">
    <property type="entry name" value="ABC_transporter-like_ATP-bd"/>
</dbReference>
<dbReference type="InterPro" id="IPR017871">
    <property type="entry name" value="ABC_transporter-like_CS"/>
</dbReference>
<dbReference type="SMART" id="SM00382">
    <property type="entry name" value="AAA"/>
    <property type="match status" value="1"/>
</dbReference>
<dbReference type="SUPFAM" id="SSF52540">
    <property type="entry name" value="P-loop containing nucleoside triphosphate hydrolases"/>
    <property type="match status" value="1"/>
</dbReference>
<evidence type="ECO:0000256" key="4">
    <source>
        <dbReference type="SAM" id="MobiDB-lite"/>
    </source>
</evidence>
<feature type="domain" description="ABC transporter" evidence="5">
    <location>
        <begin position="20"/>
        <end position="258"/>
    </location>
</feature>
<evidence type="ECO:0000313" key="7">
    <source>
        <dbReference type="Proteomes" id="UP000320184"/>
    </source>
</evidence>
<dbReference type="InterPro" id="IPR027417">
    <property type="entry name" value="P-loop_NTPase"/>
</dbReference>
<evidence type="ECO:0000256" key="2">
    <source>
        <dbReference type="ARBA" id="ARBA00022741"/>
    </source>
</evidence>
<feature type="region of interest" description="Disordered" evidence="4">
    <location>
        <begin position="236"/>
        <end position="272"/>
    </location>
</feature>
<keyword evidence="2" id="KW-0547">Nucleotide-binding</keyword>
<sequence length="272" mass="29255">MKATEPAARGDRADGETLVVRAEMLSRDYVMGGEIVRALSGVSFELRRNEYVAIVGPSGSGKSTLMNILGCLDTPTAGEYWLHGTRVSGMSDAELARVRNREIGFVFQTFNLLPRANALRNVELPLVYAGVPSSERRRRAVAVLDRVQLGDRREHRPNELSGGQRQRVAIARALVTDPALLLADEPTGNLDSKTGEEVLRLFERLHAEGHTIVVVTHDPDIAARTQRRIALRDGVIESDEPTGTAPAAVATAARPGGPGSSASWPAPAGRPA</sequence>
<reference evidence="6 7" key="1">
    <citation type="journal article" date="2019" name="Nat. Microbiol.">
        <title>Mediterranean grassland soil C-N compound turnover is dependent on rainfall and depth, and is mediated by genomically divergent microorganisms.</title>
        <authorList>
            <person name="Diamond S."/>
            <person name="Andeer P.F."/>
            <person name="Li Z."/>
            <person name="Crits-Christoph A."/>
            <person name="Burstein D."/>
            <person name="Anantharaman K."/>
            <person name="Lane K.R."/>
            <person name="Thomas B.C."/>
            <person name="Pan C."/>
            <person name="Northen T.R."/>
            <person name="Banfield J.F."/>
        </authorList>
    </citation>
    <scope>NUCLEOTIDE SEQUENCE [LARGE SCALE GENOMIC DNA]</scope>
    <source>
        <strain evidence="6">WS_3</strain>
    </source>
</reference>
<keyword evidence="3 6" id="KW-0067">ATP-binding</keyword>
<dbReference type="GO" id="GO:0098796">
    <property type="term" value="C:membrane protein complex"/>
    <property type="evidence" value="ECO:0007669"/>
    <property type="project" value="UniProtKB-ARBA"/>
</dbReference>
<evidence type="ECO:0000313" key="6">
    <source>
        <dbReference type="EMBL" id="TMQ51232.1"/>
    </source>
</evidence>
<dbReference type="InterPro" id="IPR015854">
    <property type="entry name" value="ABC_transpr_LolD-like"/>
</dbReference>
<dbReference type="Pfam" id="PF00005">
    <property type="entry name" value="ABC_tran"/>
    <property type="match status" value="1"/>
</dbReference>
<dbReference type="PROSITE" id="PS50893">
    <property type="entry name" value="ABC_TRANSPORTER_2"/>
    <property type="match status" value="1"/>
</dbReference>
<dbReference type="Gene3D" id="3.40.50.300">
    <property type="entry name" value="P-loop containing nucleotide triphosphate hydrolases"/>
    <property type="match status" value="1"/>
</dbReference>
<dbReference type="GO" id="GO:0005524">
    <property type="term" value="F:ATP binding"/>
    <property type="evidence" value="ECO:0007669"/>
    <property type="project" value="UniProtKB-KW"/>
</dbReference>
<dbReference type="Proteomes" id="UP000320184">
    <property type="component" value="Unassembled WGS sequence"/>
</dbReference>
<dbReference type="InterPro" id="IPR003593">
    <property type="entry name" value="AAA+_ATPase"/>
</dbReference>
<name>A0A538SIM9_UNCEI</name>
<feature type="compositionally biased region" description="Low complexity" evidence="4">
    <location>
        <begin position="241"/>
        <end position="255"/>
    </location>
</feature>
<dbReference type="GO" id="GO:0022857">
    <property type="term" value="F:transmembrane transporter activity"/>
    <property type="evidence" value="ECO:0007669"/>
    <property type="project" value="TreeGrafter"/>
</dbReference>
<accession>A0A538SIM9</accession>
<dbReference type="GO" id="GO:0005886">
    <property type="term" value="C:plasma membrane"/>
    <property type="evidence" value="ECO:0007669"/>
    <property type="project" value="TreeGrafter"/>
</dbReference>
<dbReference type="CDD" id="cd03255">
    <property type="entry name" value="ABC_MJ0796_LolCDE_FtsE"/>
    <property type="match status" value="1"/>
</dbReference>